<accession>A0ABD2NAX4</accession>
<comment type="caution">
    <text evidence="2">The sequence shown here is derived from an EMBL/GenBank/DDBJ whole genome shotgun (WGS) entry which is preliminary data.</text>
</comment>
<organism evidence="2 3">
    <name type="scientific">Cryptolaemus montrouzieri</name>
    <dbReference type="NCBI Taxonomy" id="559131"/>
    <lineage>
        <taxon>Eukaryota</taxon>
        <taxon>Metazoa</taxon>
        <taxon>Ecdysozoa</taxon>
        <taxon>Arthropoda</taxon>
        <taxon>Hexapoda</taxon>
        <taxon>Insecta</taxon>
        <taxon>Pterygota</taxon>
        <taxon>Neoptera</taxon>
        <taxon>Endopterygota</taxon>
        <taxon>Coleoptera</taxon>
        <taxon>Polyphaga</taxon>
        <taxon>Cucujiformia</taxon>
        <taxon>Coccinelloidea</taxon>
        <taxon>Coccinellidae</taxon>
        <taxon>Scymninae</taxon>
        <taxon>Scymnini</taxon>
        <taxon>Cryptolaemus</taxon>
    </lineage>
</organism>
<reference evidence="2 3" key="1">
    <citation type="journal article" date="2021" name="BMC Biol.">
        <title>Horizontally acquired antibacterial genes associated with adaptive radiation of ladybird beetles.</title>
        <authorList>
            <person name="Li H.S."/>
            <person name="Tang X.F."/>
            <person name="Huang Y.H."/>
            <person name="Xu Z.Y."/>
            <person name="Chen M.L."/>
            <person name="Du X.Y."/>
            <person name="Qiu B.Y."/>
            <person name="Chen P.T."/>
            <person name="Zhang W."/>
            <person name="Slipinski A."/>
            <person name="Escalona H.E."/>
            <person name="Waterhouse R.M."/>
            <person name="Zwick A."/>
            <person name="Pang H."/>
        </authorList>
    </citation>
    <scope>NUCLEOTIDE SEQUENCE [LARGE SCALE GENOMIC DNA]</scope>
    <source>
        <strain evidence="2">SYSU2018</strain>
    </source>
</reference>
<feature type="signal peptide" evidence="1">
    <location>
        <begin position="1"/>
        <end position="18"/>
    </location>
</feature>
<keyword evidence="1" id="KW-0732">Signal</keyword>
<name>A0ABD2NAX4_9CUCU</name>
<evidence type="ECO:0000313" key="3">
    <source>
        <dbReference type="Proteomes" id="UP001516400"/>
    </source>
</evidence>
<proteinExistence type="predicted"/>
<gene>
    <name evidence="2" type="ORF">HHI36_020418</name>
</gene>
<evidence type="ECO:0000313" key="2">
    <source>
        <dbReference type="EMBL" id="KAL3275665.1"/>
    </source>
</evidence>
<evidence type="ECO:0000256" key="1">
    <source>
        <dbReference type="SAM" id="SignalP"/>
    </source>
</evidence>
<dbReference type="EMBL" id="JABFTP020000083">
    <property type="protein sequence ID" value="KAL3275665.1"/>
    <property type="molecule type" value="Genomic_DNA"/>
</dbReference>
<dbReference type="Proteomes" id="UP001516400">
    <property type="component" value="Unassembled WGS sequence"/>
</dbReference>
<sequence length="79" mass="9279">MFKFVCILLCVLFAVAMAQREYEDVNSFVNYDSHPNYVYGSNYQRAVESNPAYPVDYPQPHLFRRFNEYANYAPPASRI</sequence>
<protein>
    <submittedName>
        <fullName evidence="2">Uncharacterized protein</fullName>
    </submittedName>
</protein>
<dbReference type="AlphaFoldDB" id="A0ABD2NAX4"/>
<keyword evidence="3" id="KW-1185">Reference proteome</keyword>
<feature type="chain" id="PRO_5044765358" evidence="1">
    <location>
        <begin position="19"/>
        <end position="79"/>
    </location>
</feature>